<proteinExistence type="predicted"/>
<reference evidence="2 3" key="1">
    <citation type="submission" date="2019-03" db="EMBL/GenBank/DDBJ databases">
        <title>Genomics of glacier-inhabiting Cryobacterium strains.</title>
        <authorList>
            <person name="Liu Q."/>
            <person name="Xin Y.-H."/>
        </authorList>
    </citation>
    <scope>NUCLEOTIDE SEQUENCE [LARGE SCALE GENOMIC DNA]</scope>
    <source>
        <strain evidence="2 3">TMT1-51</strain>
    </source>
</reference>
<dbReference type="EMBL" id="SOHA01000034">
    <property type="protein sequence ID" value="TFD28969.1"/>
    <property type="molecule type" value="Genomic_DNA"/>
</dbReference>
<dbReference type="OrthoDB" id="9792284at2"/>
<dbReference type="SUPFAM" id="SSF52317">
    <property type="entry name" value="Class I glutamine amidotransferase-like"/>
    <property type="match status" value="1"/>
</dbReference>
<comment type="caution">
    <text evidence="2">The sequence shown here is derived from an EMBL/GenBank/DDBJ whole genome shotgun (WGS) entry which is preliminary data.</text>
</comment>
<dbReference type="RefSeq" id="WP_134424917.1">
    <property type="nucleotide sequence ID" value="NZ_SOHA01000034.1"/>
</dbReference>
<gene>
    <name evidence="2" type="ORF">E3T49_10785</name>
</gene>
<dbReference type="PANTHER" id="PTHR48094">
    <property type="entry name" value="PROTEIN/NUCLEIC ACID DEGLYCASE DJ-1-RELATED"/>
    <property type="match status" value="1"/>
</dbReference>
<dbReference type="Gene3D" id="3.40.50.880">
    <property type="match status" value="1"/>
</dbReference>
<dbReference type="CDD" id="cd03141">
    <property type="entry name" value="GATase1_Hsp31_like"/>
    <property type="match status" value="1"/>
</dbReference>
<dbReference type="InterPro" id="IPR050325">
    <property type="entry name" value="Prot/Nucl_acid_deglycase"/>
</dbReference>
<dbReference type="AlphaFoldDB" id="A0A4Y8JSH1"/>
<dbReference type="PANTHER" id="PTHR48094:SF22">
    <property type="entry name" value="DJ-1_PFPI DOMAIN-CONTAINING PROTEIN"/>
    <property type="match status" value="1"/>
</dbReference>
<dbReference type="GO" id="GO:0005737">
    <property type="term" value="C:cytoplasm"/>
    <property type="evidence" value="ECO:0007669"/>
    <property type="project" value="TreeGrafter"/>
</dbReference>
<feature type="domain" description="DJ-1/PfpI" evidence="1">
    <location>
        <begin position="30"/>
        <end position="229"/>
    </location>
</feature>
<sequence length="236" mass="24763">MNSVLFVVSASDHWTLNDGSLHPTGYWAEELAEPHRLFTEAGWTITIATPGGVAPTIDAGSLAPAAAGGEDRAEVIVAYLDTIGSELDEPRDIADVTVADYDVVFYPGGHAPMEDLAVDAVSGRIMTEALDSGKILGVLCHAPAALLAAKRSDGSWPFTGYRMTGFTDEEETLGGLAPKAPWLVQSRLVELGADFIAGEPWGEHMEIDRNLYTGQNPASSAALAGAIIAAVTAAKK</sequence>
<dbReference type="InterPro" id="IPR029062">
    <property type="entry name" value="Class_I_gatase-like"/>
</dbReference>
<evidence type="ECO:0000313" key="2">
    <source>
        <dbReference type="EMBL" id="TFD28969.1"/>
    </source>
</evidence>
<dbReference type="InterPro" id="IPR002818">
    <property type="entry name" value="DJ-1/PfpI"/>
</dbReference>
<dbReference type="GO" id="GO:0019172">
    <property type="term" value="F:glyoxalase III activity"/>
    <property type="evidence" value="ECO:0007669"/>
    <property type="project" value="TreeGrafter"/>
</dbReference>
<accession>A0A4Y8JSH1</accession>
<evidence type="ECO:0000259" key="1">
    <source>
        <dbReference type="Pfam" id="PF01965"/>
    </source>
</evidence>
<keyword evidence="3" id="KW-1185">Reference proteome</keyword>
<name>A0A4Y8JSH1_9MICO</name>
<dbReference type="Pfam" id="PF01965">
    <property type="entry name" value="DJ-1_PfpI"/>
    <property type="match status" value="1"/>
</dbReference>
<protein>
    <submittedName>
        <fullName evidence="2">Type 1 glutamine amidotransferase domain-containing protein</fullName>
    </submittedName>
</protein>
<dbReference type="GO" id="GO:0019243">
    <property type="term" value="P:methylglyoxal catabolic process to D-lactate via S-lactoyl-glutathione"/>
    <property type="evidence" value="ECO:0007669"/>
    <property type="project" value="TreeGrafter"/>
</dbReference>
<dbReference type="Proteomes" id="UP000297472">
    <property type="component" value="Unassembled WGS sequence"/>
</dbReference>
<keyword evidence="2" id="KW-0315">Glutamine amidotransferase</keyword>
<dbReference type="GO" id="GO:0016740">
    <property type="term" value="F:transferase activity"/>
    <property type="evidence" value="ECO:0007669"/>
    <property type="project" value="UniProtKB-KW"/>
</dbReference>
<evidence type="ECO:0000313" key="3">
    <source>
        <dbReference type="Proteomes" id="UP000297472"/>
    </source>
</evidence>
<organism evidence="2 3">
    <name type="scientific">Cryobacterium cryoconiti</name>
    <dbReference type="NCBI Taxonomy" id="1259239"/>
    <lineage>
        <taxon>Bacteria</taxon>
        <taxon>Bacillati</taxon>
        <taxon>Actinomycetota</taxon>
        <taxon>Actinomycetes</taxon>
        <taxon>Micrococcales</taxon>
        <taxon>Microbacteriaceae</taxon>
        <taxon>Cryobacterium</taxon>
    </lineage>
</organism>
<keyword evidence="2" id="KW-0808">Transferase</keyword>